<comment type="caution">
    <text evidence="1">The sequence shown here is derived from an EMBL/GenBank/DDBJ whole genome shotgun (WGS) entry which is preliminary data.</text>
</comment>
<evidence type="ECO:0000313" key="2">
    <source>
        <dbReference type="Proteomes" id="UP000632138"/>
    </source>
</evidence>
<gene>
    <name evidence="1" type="ORF">JIG36_04670</name>
</gene>
<reference evidence="1 2" key="1">
    <citation type="submission" date="2021-01" db="EMBL/GenBank/DDBJ databases">
        <title>Actinoplanes sp. nov. LDG1-06 isolated from lichen.</title>
        <authorList>
            <person name="Saeng-In P."/>
            <person name="Phongsopitanun W."/>
            <person name="Kanchanasin P."/>
            <person name="Yuki M."/>
            <person name="Kudo T."/>
            <person name="Ohkuma M."/>
            <person name="Tanasupawat S."/>
        </authorList>
    </citation>
    <scope>NUCLEOTIDE SEQUENCE [LARGE SCALE GENOMIC DNA]</scope>
    <source>
        <strain evidence="1 2">LDG1-06</strain>
    </source>
</reference>
<evidence type="ECO:0000313" key="1">
    <source>
        <dbReference type="EMBL" id="MBM2614850.1"/>
    </source>
</evidence>
<keyword evidence="2" id="KW-1185">Reference proteome</keyword>
<proteinExistence type="predicted"/>
<dbReference type="RefSeq" id="WP_203374703.1">
    <property type="nucleotide sequence ID" value="NZ_JAENHP010000001.1"/>
</dbReference>
<dbReference type="Proteomes" id="UP000632138">
    <property type="component" value="Unassembled WGS sequence"/>
</dbReference>
<protein>
    <submittedName>
        <fullName evidence="1">Uncharacterized protein</fullName>
    </submittedName>
</protein>
<sequence>MGSRHGDEACRDHVRRYLEAPFLADEGRLVLAGWVGVDDLFGEAVWPDIATAGVPPSLCRALEDWVTQESTPDEDVADFIGWPLPKVREHR</sequence>
<organism evidence="1 2">
    <name type="scientific">Paractinoplanes ovalisporus</name>
    <dbReference type="NCBI Taxonomy" id="2810368"/>
    <lineage>
        <taxon>Bacteria</taxon>
        <taxon>Bacillati</taxon>
        <taxon>Actinomycetota</taxon>
        <taxon>Actinomycetes</taxon>
        <taxon>Micromonosporales</taxon>
        <taxon>Micromonosporaceae</taxon>
        <taxon>Paractinoplanes</taxon>
    </lineage>
</organism>
<accession>A0ABS2A4S2</accession>
<dbReference type="EMBL" id="JAENHP010000001">
    <property type="protein sequence ID" value="MBM2614850.1"/>
    <property type="molecule type" value="Genomic_DNA"/>
</dbReference>
<name>A0ABS2A4S2_9ACTN</name>